<accession>A0AAW2FY92</accession>
<dbReference type="EMBL" id="JADYXP020000007">
    <property type="protein sequence ID" value="KAL0120353.1"/>
    <property type="molecule type" value="Genomic_DNA"/>
</dbReference>
<comment type="caution">
    <text evidence="1">The sequence shown here is derived from an EMBL/GenBank/DDBJ whole genome shotgun (WGS) entry which is preliminary data.</text>
</comment>
<protein>
    <submittedName>
        <fullName evidence="1">Uncharacterized protein</fullName>
    </submittedName>
</protein>
<keyword evidence="2" id="KW-1185">Reference proteome</keyword>
<dbReference type="Proteomes" id="UP001430953">
    <property type="component" value="Unassembled WGS sequence"/>
</dbReference>
<dbReference type="AlphaFoldDB" id="A0AAW2FY92"/>
<evidence type="ECO:0000313" key="2">
    <source>
        <dbReference type="Proteomes" id="UP001430953"/>
    </source>
</evidence>
<sequence length="103" mass="12053">MFKYLLKYFSTVSNLSSNNSFKISENLKEVKAIQPKRIADAFCDIKNNNNDIVLPPPPQPDNVESFLNLLGSRIRKLTEKEKQEAFQQHLQLSYEMLRNNRHN</sequence>
<organism evidence="1 2">
    <name type="scientific">Cardiocondyla obscurior</name>
    <dbReference type="NCBI Taxonomy" id="286306"/>
    <lineage>
        <taxon>Eukaryota</taxon>
        <taxon>Metazoa</taxon>
        <taxon>Ecdysozoa</taxon>
        <taxon>Arthropoda</taxon>
        <taxon>Hexapoda</taxon>
        <taxon>Insecta</taxon>
        <taxon>Pterygota</taxon>
        <taxon>Neoptera</taxon>
        <taxon>Endopterygota</taxon>
        <taxon>Hymenoptera</taxon>
        <taxon>Apocrita</taxon>
        <taxon>Aculeata</taxon>
        <taxon>Formicoidea</taxon>
        <taxon>Formicidae</taxon>
        <taxon>Myrmicinae</taxon>
        <taxon>Cardiocondyla</taxon>
    </lineage>
</organism>
<name>A0AAW2FY92_9HYME</name>
<reference evidence="1 2" key="1">
    <citation type="submission" date="2023-03" db="EMBL/GenBank/DDBJ databases">
        <title>High recombination rates correlate with genetic variation in Cardiocondyla obscurior ants.</title>
        <authorList>
            <person name="Errbii M."/>
        </authorList>
    </citation>
    <scope>NUCLEOTIDE SEQUENCE [LARGE SCALE GENOMIC DNA]</scope>
    <source>
        <strain evidence="1">Alpha-2009</strain>
        <tissue evidence="1">Whole body</tissue>
    </source>
</reference>
<evidence type="ECO:0000313" key="1">
    <source>
        <dbReference type="EMBL" id="KAL0120353.1"/>
    </source>
</evidence>
<gene>
    <name evidence="1" type="ORF">PUN28_008186</name>
</gene>
<proteinExistence type="predicted"/>